<gene>
    <name evidence="2" type="ORF">GQ55_8G201000</name>
</gene>
<evidence type="ECO:0000259" key="1">
    <source>
        <dbReference type="Pfam" id="PF03101"/>
    </source>
</evidence>
<organism evidence="2 3">
    <name type="scientific">Panicum hallii var. hallii</name>
    <dbReference type="NCBI Taxonomy" id="1504633"/>
    <lineage>
        <taxon>Eukaryota</taxon>
        <taxon>Viridiplantae</taxon>
        <taxon>Streptophyta</taxon>
        <taxon>Embryophyta</taxon>
        <taxon>Tracheophyta</taxon>
        <taxon>Spermatophyta</taxon>
        <taxon>Magnoliopsida</taxon>
        <taxon>Liliopsida</taxon>
        <taxon>Poales</taxon>
        <taxon>Poaceae</taxon>
        <taxon>PACMAD clade</taxon>
        <taxon>Panicoideae</taxon>
        <taxon>Panicodae</taxon>
        <taxon>Paniceae</taxon>
        <taxon>Panicinae</taxon>
        <taxon>Panicum</taxon>
        <taxon>Panicum sect. Panicum</taxon>
    </lineage>
</organism>
<dbReference type="PANTHER" id="PTHR47718:SF7">
    <property type="entry name" value="PROTEIN FAR1-RELATED SEQUENCE"/>
    <property type="match status" value="1"/>
</dbReference>
<dbReference type="STRING" id="1504633.A0A2T7CPC6"/>
<feature type="domain" description="FAR1" evidence="1">
    <location>
        <begin position="92"/>
        <end position="170"/>
    </location>
</feature>
<evidence type="ECO:0000313" key="2">
    <source>
        <dbReference type="EMBL" id="PUZ45172.1"/>
    </source>
</evidence>
<name>A0A2T7CPC6_9POAL</name>
<dbReference type="OrthoDB" id="1894539at2759"/>
<dbReference type="Proteomes" id="UP000244336">
    <property type="component" value="Chromosome 8"/>
</dbReference>
<sequence>MESEEITDHDATKPVPTQYISNVAAGHDDRLEAFNAAAARHDDLEANMVVPAERVDVQVHATEVADKIKQTSIVPEVEVGMAFESEDNAYEMYNTYAGITGFSIRKSTTKHRPDGTLYLQKFLVCSSEGLGNASKGTTRTGCGARVQFTISKEGIWMVQKVVLEHNHYLASPNKKKNLRSQRHVTEAGMRPSQVFEFMKQFYGGADKVPFGRMDCNNKISRERKKYLESNDAQTLCNYLKNKQLEDPTFFLCS</sequence>
<protein>
    <recommendedName>
        <fullName evidence="1">FAR1 domain-containing protein</fullName>
    </recommendedName>
</protein>
<proteinExistence type="predicted"/>
<dbReference type="Pfam" id="PF03101">
    <property type="entry name" value="FAR1"/>
    <property type="match status" value="1"/>
</dbReference>
<accession>A0A2T7CPC6</accession>
<dbReference type="PANTHER" id="PTHR47718">
    <property type="entry name" value="OS01G0519700 PROTEIN"/>
    <property type="match status" value="1"/>
</dbReference>
<reference evidence="2 3" key="1">
    <citation type="submission" date="2018-04" db="EMBL/GenBank/DDBJ databases">
        <title>WGS assembly of Panicum hallii var. hallii HAL2.</title>
        <authorList>
            <person name="Lovell J."/>
            <person name="Jenkins J."/>
            <person name="Lowry D."/>
            <person name="Mamidi S."/>
            <person name="Sreedasyam A."/>
            <person name="Weng X."/>
            <person name="Barry K."/>
            <person name="Bonette J."/>
            <person name="Campitelli B."/>
            <person name="Daum C."/>
            <person name="Gordon S."/>
            <person name="Gould B."/>
            <person name="Lipzen A."/>
            <person name="MacQueen A."/>
            <person name="Palacio-Mejia J."/>
            <person name="Plott C."/>
            <person name="Shakirov E."/>
            <person name="Shu S."/>
            <person name="Yoshinaga Y."/>
            <person name="Zane M."/>
            <person name="Rokhsar D."/>
            <person name="Grimwood J."/>
            <person name="Schmutz J."/>
            <person name="Juenger T."/>
        </authorList>
    </citation>
    <scope>NUCLEOTIDE SEQUENCE [LARGE SCALE GENOMIC DNA]</scope>
    <source>
        <strain evidence="3">cv. HAL2</strain>
    </source>
</reference>
<keyword evidence="3" id="KW-1185">Reference proteome</keyword>
<dbReference type="EMBL" id="CM009756">
    <property type="protein sequence ID" value="PUZ45172.1"/>
    <property type="molecule type" value="Genomic_DNA"/>
</dbReference>
<dbReference type="Gramene" id="PUZ45172">
    <property type="protein sequence ID" value="PUZ45172"/>
    <property type="gene ID" value="GQ55_8G201000"/>
</dbReference>
<dbReference type="AlphaFoldDB" id="A0A2T7CPC6"/>
<dbReference type="InterPro" id="IPR004330">
    <property type="entry name" value="FAR1_DNA_bnd_dom"/>
</dbReference>
<evidence type="ECO:0000313" key="3">
    <source>
        <dbReference type="Proteomes" id="UP000244336"/>
    </source>
</evidence>